<feature type="coiled-coil region" evidence="1">
    <location>
        <begin position="244"/>
        <end position="271"/>
    </location>
</feature>
<dbReference type="EMBL" id="HBNR01031282">
    <property type="protein sequence ID" value="CAE4585409.1"/>
    <property type="molecule type" value="Transcribed_RNA"/>
</dbReference>
<name>A0A7S4URH7_9DINO</name>
<evidence type="ECO:0000313" key="2">
    <source>
        <dbReference type="EMBL" id="CAE4585409.1"/>
    </source>
</evidence>
<dbReference type="AlphaFoldDB" id="A0A7S4URH7"/>
<reference evidence="2" key="1">
    <citation type="submission" date="2021-01" db="EMBL/GenBank/DDBJ databases">
        <authorList>
            <person name="Corre E."/>
            <person name="Pelletier E."/>
            <person name="Niang G."/>
            <person name="Scheremetjew M."/>
            <person name="Finn R."/>
            <person name="Kale V."/>
            <person name="Holt S."/>
            <person name="Cochrane G."/>
            <person name="Meng A."/>
            <person name="Brown T."/>
            <person name="Cohen L."/>
        </authorList>
    </citation>
    <scope>NUCLEOTIDE SEQUENCE</scope>
    <source>
        <strain evidence="2">CCMP3105</strain>
    </source>
</reference>
<protein>
    <submittedName>
        <fullName evidence="2">Uncharacterized protein</fullName>
    </submittedName>
</protein>
<keyword evidence="1" id="KW-0175">Coiled coil</keyword>
<gene>
    <name evidence="2" type="ORF">AMON00008_LOCUS21360</name>
</gene>
<organism evidence="2">
    <name type="scientific">Alexandrium monilatum</name>
    <dbReference type="NCBI Taxonomy" id="311494"/>
    <lineage>
        <taxon>Eukaryota</taxon>
        <taxon>Sar</taxon>
        <taxon>Alveolata</taxon>
        <taxon>Dinophyceae</taxon>
        <taxon>Gonyaulacales</taxon>
        <taxon>Pyrocystaceae</taxon>
        <taxon>Alexandrium</taxon>
    </lineage>
</organism>
<evidence type="ECO:0000256" key="1">
    <source>
        <dbReference type="SAM" id="Coils"/>
    </source>
</evidence>
<sequence length="909" mass="103967">MFDFAEIDALSASRRVTWKEFLAQGEVYALTIPERAEHIEELLEKWQFTNANVFFGILKETIRLDEWAKQGKIQRNENVTEGRVACHFGHRGIMEEFLQKAPKSKKWLLIFEDDLVDTPTDDMQHDLLRFWEEVPQDFDIIHLGFLWEDRHGREQVSSLVYRTSMAVGRHAYVVTRKGAETLLRATYPQIEAGDEMYKKAIHEHNMAAYQPPEPLFRQDREKFMSKILMYKRPARDFRPDAEALKKWQADAQAARTRYKEMTEERKQQLTNVDPKMLEALAWKYEDKKANPKVDVREPLLLVGSMNDWSPEDAKKSHAFVIAYERNRSELLGGWHISEDKILCIVSGDGGTLSAKIELWPGVEVGGDLVEERDGWRSVDLNFSDGNALGNIRLRWDQVHERAVSRFKFAAETEWGPENLMERAWEDEEAREVEHRVMLHVQPGSRLAEFQVISDRSLWDWRVYPAKEAKSLVLKIGEKESVPAAISVDKDDMSYHGRNFAISERKGGTFTIRVLLKRRGRFVWYSKGEDMPPPQQAWQMPGGDPRSIPQPPWGAASLSPLGAGVQEAWGAPEQLPEVQVLKHPKECVIDMIVPVRLVGDFISWDTKAPGCELFADPFHAEDDWQPYRLQVRLTDGRLDFQIASSRYGLQWRCHPERAKNGVCVLENYGSGEASPGKIGGERDGEGRCFSIREQRGTLVAIFVWLRAEPMPLHMGIGNFCTEVKVAYERVPGSPGKCISFGMNPQANYRISQIEPVRLVGEFVKWNTRAPGLQFKPRTTKDSDEWQEYCLCCRLQGDRLDFQIVSSNLGFDWRCYPKACQRGICTIPRGAKNNIEVAIGGKKDGHGMHFRVEEPVFTVVTLRVRLRPAPQTDVGLGPRCGEVMVTYSVEDTGLTVGIGPSHVQFPLKKRR</sequence>
<accession>A0A7S4URH7</accession>
<proteinExistence type="predicted"/>